<dbReference type="Gene3D" id="1.20.1640.10">
    <property type="entry name" value="Multidrug efflux transporter AcrB transmembrane domain"/>
    <property type="match status" value="2"/>
</dbReference>
<feature type="transmembrane region" description="Helical" evidence="6">
    <location>
        <begin position="268"/>
        <end position="289"/>
    </location>
</feature>
<evidence type="ECO:0000256" key="5">
    <source>
        <dbReference type="ARBA" id="ARBA00023136"/>
    </source>
</evidence>
<feature type="domain" description="SSD" evidence="7">
    <location>
        <begin position="241"/>
        <end position="363"/>
    </location>
</feature>
<dbReference type="InterPro" id="IPR004869">
    <property type="entry name" value="MMPL_dom"/>
</dbReference>
<feature type="transmembrane region" description="Helical" evidence="6">
    <location>
        <begin position="594"/>
        <end position="610"/>
    </location>
</feature>
<dbReference type="GO" id="GO:0005886">
    <property type="term" value="C:plasma membrane"/>
    <property type="evidence" value="ECO:0007669"/>
    <property type="project" value="UniProtKB-SubCell"/>
</dbReference>
<dbReference type="Pfam" id="PF03176">
    <property type="entry name" value="MMPL"/>
    <property type="match status" value="2"/>
</dbReference>
<evidence type="ECO:0000313" key="9">
    <source>
        <dbReference type="Proteomes" id="UP000197156"/>
    </source>
</evidence>
<dbReference type="AlphaFoldDB" id="A0A218P3C2"/>
<feature type="domain" description="SSD" evidence="7">
    <location>
        <begin position="612"/>
        <end position="740"/>
    </location>
</feature>
<dbReference type="PROSITE" id="PS50156">
    <property type="entry name" value="SSD"/>
    <property type="match status" value="2"/>
</dbReference>
<feature type="transmembrane region" description="Helical" evidence="6">
    <location>
        <begin position="617"/>
        <end position="639"/>
    </location>
</feature>
<proteinExistence type="predicted"/>
<feature type="transmembrane region" description="Helical" evidence="6">
    <location>
        <begin position="310"/>
        <end position="329"/>
    </location>
</feature>
<accession>A0A218P3C2</accession>
<evidence type="ECO:0000256" key="1">
    <source>
        <dbReference type="ARBA" id="ARBA00004651"/>
    </source>
</evidence>
<sequence>MDPLRATARIIVRYRIAFALVAVFLLVLSLYGIQNLRFESGLRGMLPENHPAIDDYTALQNEFQGGDSTLIMVKVSSIEPGGVYDVRDPGVIGAIYDLEQRLRKRAYVTDTASIADVYIQVLGRLPNNEEEARFVLDMLPQEERYRLVSRDYTTTIIAVTINREENTKTLVRIHDDIEKDIESVNFPQNVEVIQTGNVGISYRILELLQSDLNSTMAIALILVLALLLYFYRSPVKAAIPLIPLLFGVTMTLGFMGIMGIPLDLATTTVGAMMIGMGIDYGIHVTNRYYEERRRGRSVEESAEEAVAETGKALLGAALTTIAGFAAMYLSSIPMLHHLATALILGLSLSALNAVVITPAVIILEEDVMKRLRGHHVLPEVRSSSGLVAKVFHGLGEAIRRKPSVFLTAVLLITILFGYGVTRVTTEVRLEKMVPEGVPEIEALIDITNNFGGQSELYVLLKADDVRNPAIVRGIYRFENEIKADSDYNGVIDSESIADVVRDKYGYIPNDREEISEAIKNTGLVSGDYSMTLIKFKGDFGGSMDDFRRIMRYFEEETTRAEDTEFPPGVELSPTGDTYLNYVLDGITSVEINRVSTYGTLFVVLIVLLLFRRPKVSVAMITPMFLGALWTLGFMGLAGIPFTQSLAGVISMIVGLGVDYGMHLTHRFLEEVKEGNPRPIVTSVESVGPGILAGALTTAGGFLALLAGELPTIHDFGKTLAFGIFASMFAAYLVTPALLQIFYGRNTGGDGE</sequence>
<feature type="transmembrane region" description="Helical" evidence="6">
    <location>
        <begin position="645"/>
        <end position="664"/>
    </location>
</feature>
<dbReference type="InterPro" id="IPR000731">
    <property type="entry name" value="SSD"/>
</dbReference>
<feature type="transmembrane region" description="Helical" evidence="6">
    <location>
        <begin position="719"/>
        <end position="742"/>
    </location>
</feature>
<dbReference type="InterPro" id="IPR050545">
    <property type="entry name" value="Mycobact_MmpL"/>
</dbReference>
<keyword evidence="2" id="KW-1003">Cell membrane</keyword>
<keyword evidence="4 6" id="KW-1133">Transmembrane helix</keyword>
<dbReference type="OrthoDB" id="42357at2157"/>
<evidence type="ECO:0000256" key="6">
    <source>
        <dbReference type="SAM" id="Phobius"/>
    </source>
</evidence>
<evidence type="ECO:0000259" key="7">
    <source>
        <dbReference type="PROSITE" id="PS50156"/>
    </source>
</evidence>
<name>A0A218P3C2_THECE</name>
<dbReference type="Proteomes" id="UP000197156">
    <property type="component" value="Chromosome"/>
</dbReference>
<evidence type="ECO:0000256" key="4">
    <source>
        <dbReference type="ARBA" id="ARBA00022989"/>
    </source>
</evidence>
<dbReference type="KEGG" id="tce:A3L02_07550"/>
<feature type="transmembrane region" description="Helical" evidence="6">
    <location>
        <begin position="12"/>
        <end position="33"/>
    </location>
</feature>
<reference evidence="8 9" key="1">
    <citation type="submission" date="2016-03" db="EMBL/GenBank/DDBJ databases">
        <title>Complete genome sequence of Thermococcus celer.</title>
        <authorList>
            <person name="Oger P.M."/>
        </authorList>
    </citation>
    <scope>NUCLEOTIDE SEQUENCE [LARGE SCALE GENOMIC DNA]</scope>
    <source>
        <strain evidence="8 9">Vu 13</strain>
    </source>
</reference>
<keyword evidence="9" id="KW-1185">Reference proteome</keyword>
<keyword evidence="3 6" id="KW-0812">Transmembrane</keyword>
<dbReference type="GeneID" id="33324605"/>
<gene>
    <name evidence="8" type="ORF">A3L02_07550</name>
</gene>
<feature type="transmembrane region" description="Helical" evidence="6">
    <location>
        <begin position="341"/>
        <end position="363"/>
    </location>
</feature>
<dbReference type="PANTHER" id="PTHR33406:SF13">
    <property type="entry name" value="MEMBRANE PROTEIN YDFJ"/>
    <property type="match status" value="1"/>
</dbReference>
<evidence type="ECO:0000256" key="2">
    <source>
        <dbReference type="ARBA" id="ARBA00022475"/>
    </source>
</evidence>
<dbReference type="PANTHER" id="PTHR33406">
    <property type="entry name" value="MEMBRANE PROTEIN MJ1562-RELATED"/>
    <property type="match status" value="1"/>
</dbReference>
<organism evidence="8 9">
    <name type="scientific">Thermococcus celer Vu 13 = JCM 8558</name>
    <dbReference type="NCBI Taxonomy" id="1293037"/>
    <lineage>
        <taxon>Archaea</taxon>
        <taxon>Methanobacteriati</taxon>
        <taxon>Methanobacteriota</taxon>
        <taxon>Thermococci</taxon>
        <taxon>Thermococcales</taxon>
        <taxon>Thermococcaceae</taxon>
        <taxon>Thermococcus</taxon>
    </lineage>
</organism>
<dbReference type="EMBL" id="CP014854">
    <property type="protein sequence ID" value="ASI99419.1"/>
    <property type="molecule type" value="Genomic_DNA"/>
</dbReference>
<keyword evidence="5 6" id="KW-0472">Membrane</keyword>
<evidence type="ECO:0000256" key="3">
    <source>
        <dbReference type="ARBA" id="ARBA00022692"/>
    </source>
</evidence>
<dbReference type="SUPFAM" id="SSF82866">
    <property type="entry name" value="Multidrug efflux transporter AcrB transmembrane domain"/>
    <property type="match status" value="2"/>
</dbReference>
<feature type="transmembrane region" description="Helical" evidence="6">
    <location>
        <begin position="212"/>
        <end position="231"/>
    </location>
</feature>
<dbReference type="NCBIfam" id="TIGR00921">
    <property type="entry name" value="2A067"/>
    <property type="match status" value="1"/>
</dbReference>
<feature type="transmembrane region" description="Helical" evidence="6">
    <location>
        <begin position="685"/>
        <end position="707"/>
    </location>
</feature>
<comment type="subcellular location">
    <subcellularLocation>
        <location evidence="1">Cell membrane</location>
        <topology evidence="1">Multi-pass membrane protein</topology>
    </subcellularLocation>
</comment>
<protein>
    <submittedName>
        <fullName evidence="8">MFS transporter</fullName>
    </submittedName>
</protein>
<evidence type="ECO:0000313" key="8">
    <source>
        <dbReference type="EMBL" id="ASI99419.1"/>
    </source>
</evidence>
<feature type="transmembrane region" description="Helical" evidence="6">
    <location>
        <begin position="404"/>
        <end position="421"/>
    </location>
</feature>
<feature type="transmembrane region" description="Helical" evidence="6">
    <location>
        <begin position="238"/>
        <end position="262"/>
    </location>
</feature>
<dbReference type="RefSeq" id="WP_088863347.1">
    <property type="nucleotide sequence ID" value="NZ_CP014854.1"/>
</dbReference>